<feature type="domain" description="HTH tetR-type" evidence="3">
    <location>
        <begin position="19"/>
        <end position="79"/>
    </location>
</feature>
<dbReference type="EMBL" id="VITT01000016">
    <property type="protein sequence ID" value="TWB52916.1"/>
    <property type="molecule type" value="Genomic_DNA"/>
</dbReference>
<dbReference type="PANTHER" id="PTHR30055">
    <property type="entry name" value="HTH-TYPE TRANSCRIPTIONAL REGULATOR RUTR"/>
    <property type="match status" value="1"/>
</dbReference>
<dbReference type="PROSITE" id="PS01081">
    <property type="entry name" value="HTH_TETR_1"/>
    <property type="match status" value="1"/>
</dbReference>
<evidence type="ECO:0000256" key="1">
    <source>
        <dbReference type="ARBA" id="ARBA00023125"/>
    </source>
</evidence>
<dbReference type="AlphaFoldDB" id="A0A560I1Y2"/>
<comment type="caution">
    <text evidence="4">The sequence shown here is derived from an EMBL/GenBank/DDBJ whole genome shotgun (WGS) entry which is preliminary data.</text>
</comment>
<evidence type="ECO:0000313" key="4">
    <source>
        <dbReference type="EMBL" id="TWB52916.1"/>
    </source>
</evidence>
<proteinExistence type="predicted"/>
<dbReference type="SUPFAM" id="SSF46689">
    <property type="entry name" value="Homeodomain-like"/>
    <property type="match status" value="1"/>
</dbReference>
<dbReference type="PROSITE" id="PS50977">
    <property type="entry name" value="HTH_TETR_2"/>
    <property type="match status" value="1"/>
</dbReference>
<gene>
    <name evidence="4" type="ORF">FBZ92_11647</name>
</gene>
<dbReference type="OrthoDB" id="9808189at2"/>
<name>A0A560I1Y2_9PROT</name>
<dbReference type="GO" id="GO:0000976">
    <property type="term" value="F:transcription cis-regulatory region binding"/>
    <property type="evidence" value="ECO:0007669"/>
    <property type="project" value="TreeGrafter"/>
</dbReference>
<dbReference type="Gene3D" id="1.10.357.10">
    <property type="entry name" value="Tetracycline Repressor, domain 2"/>
    <property type="match status" value="1"/>
</dbReference>
<dbReference type="PRINTS" id="PR00455">
    <property type="entry name" value="HTHTETR"/>
</dbReference>
<evidence type="ECO:0000259" key="3">
    <source>
        <dbReference type="PROSITE" id="PS50977"/>
    </source>
</evidence>
<accession>A0A560I1Y2</accession>
<organism evidence="4 5">
    <name type="scientific">Nitrospirillum amazonense</name>
    <dbReference type="NCBI Taxonomy" id="28077"/>
    <lineage>
        <taxon>Bacteria</taxon>
        <taxon>Pseudomonadati</taxon>
        <taxon>Pseudomonadota</taxon>
        <taxon>Alphaproteobacteria</taxon>
        <taxon>Rhodospirillales</taxon>
        <taxon>Azospirillaceae</taxon>
        <taxon>Nitrospirillum</taxon>
    </lineage>
</organism>
<feature type="DNA-binding region" description="H-T-H motif" evidence="2">
    <location>
        <begin position="42"/>
        <end position="61"/>
    </location>
</feature>
<dbReference type="InterPro" id="IPR001647">
    <property type="entry name" value="HTH_TetR"/>
</dbReference>
<protein>
    <submittedName>
        <fullName evidence="4">TetR family transcriptional regulator</fullName>
    </submittedName>
</protein>
<dbReference type="PANTHER" id="PTHR30055:SF201">
    <property type="entry name" value="TRANSCRIPTIONAL REGULATORY PROTEIN"/>
    <property type="match status" value="1"/>
</dbReference>
<dbReference type="Pfam" id="PF00440">
    <property type="entry name" value="TetR_N"/>
    <property type="match status" value="1"/>
</dbReference>
<evidence type="ECO:0000313" key="5">
    <source>
        <dbReference type="Proteomes" id="UP000318050"/>
    </source>
</evidence>
<sequence>MAKKPDISLRKQAKQQRAIATVEAIVEAATYILTRDGPGAFTTQKVVEKAGVNIASFYQYFPNKQALLFHIAKSTWDRQLARLAPILSEPGGNRPEKLKSFLREFFLIEAAEADLRRALRVAAIDLRETAEFQALIATGYKLTKAFLEETVGDQSTADLEFNVDFIVLLTTSFAERTTDQGTAEATLIRQADLIADMLIEHFGIA</sequence>
<dbReference type="InterPro" id="IPR009057">
    <property type="entry name" value="Homeodomain-like_sf"/>
</dbReference>
<dbReference type="GO" id="GO:0003700">
    <property type="term" value="F:DNA-binding transcription factor activity"/>
    <property type="evidence" value="ECO:0007669"/>
    <property type="project" value="TreeGrafter"/>
</dbReference>
<dbReference type="Proteomes" id="UP000318050">
    <property type="component" value="Unassembled WGS sequence"/>
</dbReference>
<keyword evidence="1 2" id="KW-0238">DNA-binding</keyword>
<dbReference type="InterPro" id="IPR023772">
    <property type="entry name" value="DNA-bd_HTH_TetR-type_CS"/>
</dbReference>
<reference evidence="4 5" key="1">
    <citation type="submission" date="2019-06" db="EMBL/GenBank/DDBJ databases">
        <title>Genomic Encyclopedia of Type Strains, Phase IV (KMG-V): Genome sequencing to study the core and pangenomes of soil and plant-associated prokaryotes.</title>
        <authorList>
            <person name="Whitman W."/>
        </authorList>
    </citation>
    <scope>NUCLEOTIDE SEQUENCE [LARGE SCALE GENOMIC DNA]</scope>
    <source>
        <strain evidence="4 5">BR 11140</strain>
    </source>
</reference>
<evidence type="ECO:0000256" key="2">
    <source>
        <dbReference type="PROSITE-ProRule" id="PRU00335"/>
    </source>
</evidence>
<dbReference type="InterPro" id="IPR050109">
    <property type="entry name" value="HTH-type_TetR-like_transc_reg"/>
</dbReference>